<evidence type="ECO:0000313" key="9">
    <source>
        <dbReference type="Proteomes" id="UP000280668"/>
    </source>
</evidence>
<feature type="transmembrane region" description="Helical" evidence="6">
    <location>
        <begin position="26"/>
        <end position="47"/>
    </location>
</feature>
<evidence type="ECO:0000256" key="4">
    <source>
        <dbReference type="ARBA" id="ARBA00023136"/>
    </source>
</evidence>
<dbReference type="Proteomes" id="UP000280668">
    <property type="component" value="Unassembled WGS sequence"/>
</dbReference>
<feature type="transmembrane region" description="Helical" evidence="6">
    <location>
        <begin position="59"/>
        <end position="77"/>
    </location>
</feature>
<feature type="transmembrane region" description="Helical" evidence="6">
    <location>
        <begin position="181"/>
        <end position="201"/>
    </location>
</feature>
<feature type="transmembrane region" description="Helical" evidence="6">
    <location>
        <begin position="89"/>
        <end position="109"/>
    </location>
</feature>
<comment type="subcellular location">
    <subcellularLocation>
        <location evidence="1">Cell membrane</location>
        <topology evidence="1">Multi-pass membrane protein</topology>
    </subcellularLocation>
</comment>
<gene>
    <name evidence="8" type="ORF">EDD31_0875</name>
</gene>
<dbReference type="InterPro" id="IPR036259">
    <property type="entry name" value="MFS_trans_sf"/>
</dbReference>
<evidence type="ECO:0000256" key="2">
    <source>
        <dbReference type="ARBA" id="ARBA00022692"/>
    </source>
</evidence>
<keyword evidence="9" id="KW-1185">Reference proteome</keyword>
<dbReference type="RefSeq" id="WP_123303072.1">
    <property type="nucleotide sequence ID" value="NZ_RKHK01000001.1"/>
</dbReference>
<feature type="transmembrane region" description="Helical" evidence="6">
    <location>
        <begin position="288"/>
        <end position="307"/>
    </location>
</feature>
<reference evidence="8 9" key="1">
    <citation type="submission" date="2018-11" db="EMBL/GenBank/DDBJ databases">
        <title>Sequencing the genomes of 1000 actinobacteria strains.</title>
        <authorList>
            <person name="Klenk H.-P."/>
        </authorList>
    </citation>
    <scope>NUCLEOTIDE SEQUENCE [LARGE SCALE GENOMIC DNA]</scope>
    <source>
        <strain evidence="8 9">DSM 11294</strain>
    </source>
</reference>
<dbReference type="PROSITE" id="PS50850">
    <property type="entry name" value="MFS"/>
    <property type="match status" value="1"/>
</dbReference>
<dbReference type="PANTHER" id="PTHR23527">
    <property type="entry name" value="BLL3282 PROTEIN"/>
    <property type="match status" value="1"/>
</dbReference>
<protein>
    <submittedName>
        <fullName evidence="8">Putative MFS family arabinose efflux permease</fullName>
    </submittedName>
</protein>
<feature type="transmembrane region" description="Helical" evidence="6">
    <location>
        <begin position="115"/>
        <end position="135"/>
    </location>
</feature>
<keyword evidence="2 6" id="KW-0812">Transmembrane</keyword>
<dbReference type="SUPFAM" id="SSF103473">
    <property type="entry name" value="MFS general substrate transporter"/>
    <property type="match status" value="1"/>
</dbReference>
<keyword evidence="3 6" id="KW-1133">Transmembrane helix</keyword>
<name>A0A3N2BB77_9MICO</name>
<keyword evidence="4 6" id="KW-0472">Membrane</keyword>
<dbReference type="PANTHER" id="PTHR23527:SF1">
    <property type="entry name" value="BLL3282 PROTEIN"/>
    <property type="match status" value="1"/>
</dbReference>
<dbReference type="AlphaFoldDB" id="A0A3N2BB77"/>
<dbReference type="EMBL" id="RKHK01000001">
    <property type="protein sequence ID" value="ROR72523.1"/>
    <property type="molecule type" value="Genomic_DNA"/>
</dbReference>
<dbReference type="InterPro" id="IPR011701">
    <property type="entry name" value="MFS"/>
</dbReference>
<sequence length="405" mass="40714">MPRAPDDEPARPHEGATPPVRSVPGLAAAMAVAMGAGPLIVYSISTLSPVLVRDLGLSSTQYGALATINFAAAALASRQAGRIVDTTGVRVIMWWLILGAAGAVLAAAAAPGYAVLLMAVTASGILTALSNPVTNRLAAHRIPLPHRGMVMGVKQSGVQMSQAAAGLALPALAVLAGWRGAFAVIAGGCLLIGVLLVARYVPHEAPAARLPKSAGTHVPAPVWWLTAFLFLTGAALQGVNFYLPLYGYQQLGLPLGTAGLLAAVVGTVGVIARIGWGALSSRLSGTTALVIVSLGGAVSMSLILLAQHIHPGLVWAGAILLGATGISANVVVMVDVLRVVGPEAVGRASGLVALGMYLGFAMGPVSVGAIVDALGSYTWAWAALVALYVLAAATAGGRARSARAA</sequence>
<evidence type="ECO:0000256" key="1">
    <source>
        <dbReference type="ARBA" id="ARBA00004651"/>
    </source>
</evidence>
<feature type="transmembrane region" description="Helical" evidence="6">
    <location>
        <begin position="313"/>
        <end position="337"/>
    </location>
</feature>
<evidence type="ECO:0000256" key="5">
    <source>
        <dbReference type="SAM" id="MobiDB-lite"/>
    </source>
</evidence>
<feature type="region of interest" description="Disordered" evidence="5">
    <location>
        <begin position="1"/>
        <end position="21"/>
    </location>
</feature>
<dbReference type="GO" id="GO:0005886">
    <property type="term" value="C:plasma membrane"/>
    <property type="evidence" value="ECO:0007669"/>
    <property type="project" value="UniProtKB-SubCell"/>
</dbReference>
<dbReference type="Pfam" id="PF07690">
    <property type="entry name" value="MFS_1"/>
    <property type="match status" value="1"/>
</dbReference>
<feature type="compositionally biased region" description="Basic and acidic residues" evidence="5">
    <location>
        <begin position="1"/>
        <end position="14"/>
    </location>
</feature>
<dbReference type="InterPro" id="IPR020846">
    <property type="entry name" value="MFS_dom"/>
</dbReference>
<dbReference type="Gene3D" id="1.20.1250.20">
    <property type="entry name" value="MFS general substrate transporter like domains"/>
    <property type="match status" value="2"/>
</dbReference>
<dbReference type="OrthoDB" id="7030876at2"/>
<evidence type="ECO:0000313" key="8">
    <source>
        <dbReference type="EMBL" id="ROR72523.1"/>
    </source>
</evidence>
<feature type="transmembrane region" description="Helical" evidence="6">
    <location>
        <begin position="222"/>
        <end position="243"/>
    </location>
</feature>
<evidence type="ECO:0000259" key="7">
    <source>
        <dbReference type="PROSITE" id="PS50850"/>
    </source>
</evidence>
<feature type="domain" description="Major facilitator superfamily (MFS) profile" evidence="7">
    <location>
        <begin position="23"/>
        <end position="400"/>
    </location>
</feature>
<comment type="caution">
    <text evidence="8">The sequence shown here is derived from an EMBL/GenBank/DDBJ whole genome shotgun (WGS) entry which is preliminary data.</text>
</comment>
<accession>A0A3N2BB77</accession>
<dbReference type="GO" id="GO:0022857">
    <property type="term" value="F:transmembrane transporter activity"/>
    <property type="evidence" value="ECO:0007669"/>
    <property type="project" value="InterPro"/>
</dbReference>
<evidence type="ECO:0000256" key="3">
    <source>
        <dbReference type="ARBA" id="ARBA00022989"/>
    </source>
</evidence>
<dbReference type="InterPro" id="IPR052952">
    <property type="entry name" value="MFS-Transporter"/>
</dbReference>
<evidence type="ECO:0000256" key="6">
    <source>
        <dbReference type="SAM" id="Phobius"/>
    </source>
</evidence>
<organism evidence="8 9">
    <name type="scientific">Bogoriella caseilytica</name>
    <dbReference type="NCBI Taxonomy" id="56055"/>
    <lineage>
        <taxon>Bacteria</taxon>
        <taxon>Bacillati</taxon>
        <taxon>Actinomycetota</taxon>
        <taxon>Actinomycetes</taxon>
        <taxon>Micrococcales</taxon>
        <taxon>Bogoriellaceae</taxon>
        <taxon>Bogoriella</taxon>
    </lineage>
</organism>
<feature type="transmembrane region" description="Helical" evidence="6">
    <location>
        <begin position="255"/>
        <end position="276"/>
    </location>
</feature>
<proteinExistence type="predicted"/>
<feature type="transmembrane region" description="Helical" evidence="6">
    <location>
        <begin position="377"/>
        <end position="397"/>
    </location>
</feature>
<feature type="transmembrane region" description="Helical" evidence="6">
    <location>
        <begin position="349"/>
        <end position="371"/>
    </location>
</feature>